<name>A0A315XVM7_RUMFL</name>
<gene>
    <name evidence="1" type="ORF">IE37_02878</name>
</gene>
<accession>A0A315XVM7</accession>
<dbReference type="AlphaFoldDB" id="A0A315XVM7"/>
<reference evidence="1 2" key="1">
    <citation type="submission" date="2018-05" db="EMBL/GenBank/DDBJ databases">
        <title>The Hungate 1000. A catalogue of reference genomes from the rumen microbiome.</title>
        <authorList>
            <person name="Kelly W."/>
        </authorList>
    </citation>
    <scope>NUCLEOTIDE SEQUENCE [LARGE SCALE GENOMIC DNA]</scope>
    <source>
        <strain evidence="1 2">SAb67</strain>
    </source>
</reference>
<sequence>MLNEIEEFKAYTGKPVYKCSGKRDLSFLGRFSFEMMKDFTGLSRVLTIIARGYMFRNGAPDVNFARRALCAWCSIPDKKTAAPKEEWQFRTDFSNLHEEFPELVDKTGKGWFYRHVHKVEKFITKNSENMSKTTLSNAEPLKTGFDAAWRDKVKQYQVSLYSPETKGAWVLRFDDVLADALELGPLADKTFSFSDDEKERIQALLPEGLPYEVAETVIAYCIVNKPDDSDYVILPVSNFDAYFGNTSFSHKWLNLFPDTLLERDKQSFGVCRVMLMSNNHYVTPSNKQNQIR</sequence>
<protein>
    <submittedName>
        <fullName evidence="1">Uncharacterized protein</fullName>
    </submittedName>
</protein>
<organism evidence="1 2">
    <name type="scientific">Ruminococcus flavefaciens</name>
    <dbReference type="NCBI Taxonomy" id="1265"/>
    <lineage>
        <taxon>Bacteria</taxon>
        <taxon>Bacillati</taxon>
        <taxon>Bacillota</taxon>
        <taxon>Clostridia</taxon>
        <taxon>Eubacteriales</taxon>
        <taxon>Oscillospiraceae</taxon>
        <taxon>Ruminococcus</taxon>
    </lineage>
</organism>
<evidence type="ECO:0000313" key="1">
    <source>
        <dbReference type="EMBL" id="PWJ10836.1"/>
    </source>
</evidence>
<dbReference type="OrthoDB" id="1817166at2"/>
<comment type="caution">
    <text evidence="1">The sequence shown here is derived from an EMBL/GenBank/DDBJ whole genome shotgun (WGS) entry which is preliminary data.</text>
</comment>
<dbReference type="EMBL" id="QGDI01000012">
    <property type="protein sequence ID" value="PWJ10836.1"/>
    <property type="molecule type" value="Genomic_DNA"/>
</dbReference>
<dbReference type="Proteomes" id="UP000245720">
    <property type="component" value="Unassembled WGS sequence"/>
</dbReference>
<dbReference type="RefSeq" id="WP_109727585.1">
    <property type="nucleotide sequence ID" value="NZ_QGDI01000012.1"/>
</dbReference>
<evidence type="ECO:0000313" key="2">
    <source>
        <dbReference type="Proteomes" id="UP000245720"/>
    </source>
</evidence>
<proteinExistence type="predicted"/>